<dbReference type="EMBL" id="AAYY01000001">
    <property type="protein sequence ID" value="EDP45113.1"/>
    <property type="molecule type" value="Genomic_DNA"/>
</dbReference>
<dbReference type="InterPro" id="IPR000719">
    <property type="entry name" value="Prot_kinase_dom"/>
</dbReference>
<keyword evidence="5" id="KW-0418">Kinase</keyword>
<dbReference type="AlphaFoldDB" id="A8PRQ1"/>
<evidence type="ECO:0000259" key="9">
    <source>
        <dbReference type="PROSITE" id="PS50011"/>
    </source>
</evidence>
<evidence type="ECO:0000256" key="7">
    <source>
        <dbReference type="ARBA" id="ARBA00047899"/>
    </source>
</evidence>
<keyword evidence="3" id="KW-0808">Transferase</keyword>
<evidence type="ECO:0000313" key="10">
    <source>
        <dbReference type="EMBL" id="EDP45113.1"/>
    </source>
</evidence>
<keyword evidence="11" id="KW-1185">Reference proteome</keyword>
<feature type="domain" description="Protein kinase" evidence="9">
    <location>
        <begin position="1"/>
        <end position="179"/>
    </location>
</feature>
<dbReference type="SMART" id="SM00220">
    <property type="entry name" value="S_TKc"/>
    <property type="match status" value="1"/>
</dbReference>
<dbReference type="GO" id="GO:0005524">
    <property type="term" value="F:ATP binding"/>
    <property type="evidence" value="ECO:0007669"/>
    <property type="project" value="UniProtKB-KW"/>
</dbReference>
<accession>A8PRQ1</accession>
<dbReference type="SUPFAM" id="SSF56112">
    <property type="entry name" value="Protein kinase-like (PK-like)"/>
    <property type="match status" value="1"/>
</dbReference>
<comment type="catalytic activity">
    <reaction evidence="8">
        <text>L-seryl-[protein] + ATP = O-phospho-L-seryl-[protein] + ADP + H(+)</text>
        <dbReference type="Rhea" id="RHEA:17989"/>
        <dbReference type="Rhea" id="RHEA-COMP:9863"/>
        <dbReference type="Rhea" id="RHEA-COMP:11604"/>
        <dbReference type="ChEBI" id="CHEBI:15378"/>
        <dbReference type="ChEBI" id="CHEBI:29999"/>
        <dbReference type="ChEBI" id="CHEBI:30616"/>
        <dbReference type="ChEBI" id="CHEBI:83421"/>
        <dbReference type="ChEBI" id="CHEBI:456216"/>
        <dbReference type="EC" id="2.7.11.1"/>
    </reaction>
</comment>
<dbReference type="KEGG" id="mgl:MGL_0102"/>
<keyword evidence="2" id="KW-0723">Serine/threonine-protein kinase</keyword>
<dbReference type="OMA" id="SEAHMAV"/>
<dbReference type="InterPro" id="IPR050629">
    <property type="entry name" value="STE20/SPS1-PAK"/>
</dbReference>
<proteinExistence type="inferred from homology"/>
<evidence type="ECO:0000256" key="4">
    <source>
        <dbReference type="ARBA" id="ARBA00022741"/>
    </source>
</evidence>
<protein>
    <recommendedName>
        <fullName evidence="9">Protein kinase domain-containing protein</fullName>
    </recommendedName>
</protein>
<dbReference type="InParanoid" id="A8PRQ1"/>
<dbReference type="OrthoDB" id="248923at2759"/>
<dbReference type="Pfam" id="PF00069">
    <property type="entry name" value="Pkinase"/>
    <property type="match status" value="1"/>
</dbReference>
<dbReference type="GeneID" id="5856633"/>
<dbReference type="Gene3D" id="1.10.510.10">
    <property type="entry name" value="Transferase(Phosphotransferase) domain 1"/>
    <property type="match status" value="1"/>
</dbReference>
<evidence type="ECO:0000256" key="3">
    <source>
        <dbReference type="ARBA" id="ARBA00022679"/>
    </source>
</evidence>
<gene>
    <name evidence="10" type="ORF">MGL_0102</name>
</gene>
<evidence type="ECO:0000256" key="8">
    <source>
        <dbReference type="ARBA" id="ARBA00048679"/>
    </source>
</evidence>
<dbReference type="PROSITE" id="PS50011">
    <property type="entry name" value="PROTEIN_KINASE_DOM"/>
    <property type="match status" value="1"/>
</dbReference>
<dbReference type="InterPro" id="IPR011009">
    <property type="entry name" value="Kinase-like_dom_sf"/>
</dbReference>
<evidence type="ECO:0000256" key="5">
    <source>
        <dbReference type="ARBA" id="ARBA00022777"/>
    </source>
</evidence>
<dbReference type="STRING" id="425265.A8PRQ1"/>
<dbReference type="PANTHER" id="PTHR48012">
    <property type="entry name" value="STERILE20-LIKE KINASE, ISOFORM B-RELATED"/>
    <property type="match status" value="1"/>
</dbReference>
<dbReference type="FunCoup" id="A8PRQ1">
    <property type="interactions" value="326"/>
</dbReference>
<comment type="similarity">
    <text evidence="1">Belongs to the protein kinase superfamily. STE Ser/Thr protein kinase family. STE20 subfamily.</text>
</comment>
<dbReference type="VEuPathDB" id="FungiDB:MGL_0102"/>
<reference evidence="10 11" key="1">
    <citation type="journal article" date="2007" name="Proc. Natl. Acad. Sci. U.S.A.">
        <title>Dandruff-associated Malassezia genomes reveal convergent and divergent virulence traits shared with plant and human fungal pathogens.</title>
        <authorList>
            <person name="Xu J."/>
            <person name="Saunders C.W."/>
            <person name="Hu P."/>
            <person name="Grant R.A."/>
            <person name="Boekhout T."/>
            <person name="Kuramae E.E."/>
            <person name="Kronstad J.W."/>
            <person name="Deangelis Y.M."/>
            <person name="Reeder N.L."/>
            <person name="Johnstone K.R."/>
            <person name="Leland M."/>
            <person name="Fieno A.M."/>
            <person name="Begley W.M."/>
            <person name="Sun Y."/>
            <person name="Lacey M.P."/>
            <person name="Chaudhary T."/>
            <person name="Keough T."/>
            <person name="Chu L."/>
            <person name="Sears R."/>
            <person name="Yuan B."/>
            <person name="Dawson T.L.Jr."/>
        </authorList>
    </citation>
    <scope>NUCLEOTIDE SEQUENCE [LARGE SCALE GENOMIC DNA]</scope>
    <source>
        <strain evidence="11">ATCC MYA-4612 / CBS 7966</strain>
    </source>
</reference>
<comment type="catalytic activity">
    <reaction evidence="7">
        <text>L-threonyl-[protein] + ATP = O-phospho-L-threonyl-[protein] + ADP + H(+)</text>
        <dbReference type="Rhea" id="RHEA:46608"/>
        <dbReference type="Rhea" id="RHEA-COMP:11060"/>
        <dbReference type="Rhea" id="RHEA-COMP:11605"/>
        <dbReference type="ChEBI" id="CHEBI:15378"/>
        <dbReference type="ChEBI" id="CHEBI:30013"/>
        <dbReference type="ChEBI" id="CHEBI:30616"/>
        <dbReference type="ChEBI" id="CHEBI:61977"/>
        <dbReference type="ChEBI" id="CHEBI:456216"/>
        <dbReference type="EC" id="2.7.11.1"/>
    </reaction>
</comment>
<keyword evidence="4" id="KW-0547">Nucleotide-binding</keyword>
<evidence type="ECO:0000313" key="11">
    <source>
        <dbReference type="Proteomes" id="UP000008837"/>
    </source>
</evidence>
<keyword evidence="6" id="KW-0067">ATP-binding</keyword>
<dbReference type="GO" id="GO:0005737">
    <property type="term" value="C:cytoplasm"/>
    <property type="evidence" value="ECO:0007669"/>
    <property type="project" value="TreeGrafter"/>
</dbReference>
<dbReference type="GO" id="GO:0004674">
    <property type="term" value="F:protein serine/threonine kinase activity"/>
    <property type="evidence" value="ECO:0007669"/>
    <property type="project" value="UniProtKB-KW"/>
</dbReference>
<dbReference type="RefSeq" id="XP_001732327.1">
    <property type="nucleotide sequence ID" value="XM_001732275.1"/>
</dbReference>
<name>A8PRQ1_MALGO</name>
<sequence>MEYCAGGSCSEHARAGHFSEAHMAVIVRDVLRALTYLHAEQKVHRDVKAANVLLHVSQGDCCVKLADFGVAGQLHTRMKKDRTFVGTPYWMSPEVIKQCGYDTKADIWSVGIMAMELLEGEPPYADLHPMKVLHLVPRNPPPELAPTYSRACRDFVAQCLTRDPLRRPTASTLLKHKFIKQAGSSSALLLPLALQYKPRKRDSLKAASSGDQAPSSALPPLWEFASLRRS</sequence>
<dbReference type="Proteomes" id="UP000008837">
    <property type="component" value="Unassembled WGS sequence"/>
</dbReference>
<evidence type="ECO:0000256" key="1">
    <source>
        <dbReference type="ARBA" id="ARBA00008874"/>
    </source>
</evidence>
<evidence type="ECO:0000256" key="6">
    <source>
        <dbReference type="ARBA" id="ARBA00022840"/>
    </source>
</evidence>
<organism evidence="10 11">
    <name type="scientific">Malassezia globosa (strain ATCC MYA-4612 / CBS 7966)</name>
    <name type="common">Dandruff-associated fungus</name>
    <dbReference type="NCBI Taxonomy" id="425265"/>
    <lineage>
        <taxon>Eukaryota</taxon>
        <taxon>Fungi</taxon>
        <taxon>Dikarya</taxon>
        <taxon>Basidiomycota</taxon>
        <taxon>Ustilaginomycotina</taxon>
        <taxon>Malasseziomycetes</taxon>
        <taxon>Malasseziales</taxon>
        <taxon>Malasseziaceae</taxon>
        <taxon>Malassezia</taxon>
    </lineage>
</organism>
<comment type="caution">
    <text evidence="10">The sequence shown here is derived from an EMBL/GenBank/DDBJ whole genome shotgun (WGS) entry which is preliminary data.</text>
</comment>
<dbReference type="FunFam" id="1.10.510.10:FF:000421">
    <property type="entry name" value="Serine/threonine-protein kinase PAK 6"/>
    <property type="match status" value="1"/>
</dbReference>
<dbReference type="PANTHER" id="PTHR48012:SF10">
    <property type="entry name" value="FI20177P1"/>
    <property type="match status" value="1"/>
</dbReference>
<evidence type="ECO:0000256" key="2">
    <source>
        <dbReference type="ARBA" id="ARBA00022527"/>
    </source>
</evidence>